<evidence type="ECO:0000313" key="3">
    <source>
        <dbReference type="EnsemblFungi" id="MAPG_11575T0"/>
    </source>
</evidence>
<feature type="compositionally biased region" description="Basic residues" evidence="1">
    <location>
        <begin position="20"/>
        <end position="29"/>
    </location>
</feature>
<evidence type="ECO:0000256" key="1">
    <source>
        <dbReference type="SAM" id="MobiDB-lite"/>
    </source>
</evidence>
<sequence length="138" mass="15125">MSSPAKQPPSATPPTPRASLARRRSSHRKYPVERLRPVTPIRAGELRHRPVEGLGLVPQGCRLFVARRLAVGAVAEDSGTGCQQRGIWPLAWAPDRRPSSKAETLSRSAWHSGEQAMSRSCRDPNNVLPSSQQLLFTA</sequence>
<feature type="region of interest" description="Disordered" evidence="1">
    <location>
        <begin position="1"/>
        <end position="36"/>
    </location>
</feature>
<dbReference type="Proteomes" id="UP000011715">
    <property type="component" value="Unassembled WGS sequence"/>
</dbReference>
<reference evidence="4" key="1">
    <citation type="submission" date="2010-05" db="EMBL/GenBank/DDBJ databases">
        <title>The genome sequence of Magnaporthe poae strain ATCC 64411.</title>
        <authorList>
            <person name="Ma L.-J."/>
            <person name="Dead R."/>
            <person name="Young S."/>
            <person name="Zeng Q."/>
            <person name="Koehrsen M."/>
            <person name="Alvarado L."/>
            <person name="Berlin A."/>
            <person name="Chapman S.B."/>
            <person name="Chen Z."/>
            <person name="Freedman E."/>
            <person name="Gellesch M."/>
            <person name="Goldberg J."/>
            <person name="Griggs A."/>
            <person name="Gujja S."/>
            <person name="Heilman E.R."/>
            <person name="Heiman D."/>
            <person name="Hepburn T."/>
            <person name="Howarth C."/>
            <person name="Jen D."/>
            <person name="Larson L."/>
            <person name="Mehta T."/>
            <person name="Neiman D."/>
            <person name="Pearson M."/>
            <person name="Roberts A."/>
            <person name="Saif S."/>
            <person name="Shea T."/>
            <person name="Shenoy N."/>
            <person name="Sisk P."/>
            <person name="Stolte C."/>
            <person name="Sykes S."/>
            <person name="Walk T."/>
            <person name="White J."/>
            <person name="Yandava C."/>
            <person name="Haas B."/>
            <person name="Nusbaum C."/>
            <person name="Birren B."/>
        </authorList>
    </citation>
    <scope>NUCLEOTIDE SEQUENCE [LARGE SCALE GENOMIC DNA]</scope>
    <source>
        <strain evidence="4">ATCC 64411 / 73-15</strain>
    </source>
</reference>
<reference evidence="2" key="3">
    <citation type="submission" date="2011-03" db="EMBL/GenBank/DDBJ databases">
        <title>Annotation of Magnaporthe poae ATCC 64411.</title>
        <authorList>
            <person name="Ma L.-J."/>
            <person name="Dead R."/>
            <person name="Young S.K."/>
            <person name="Zeng Q."/>
            <person name="Gargeya S."/>
            <person name="Fitzgerald M."/>
            <person name="Haas B."/>
            <person name="Abouelleil A."/>
            <person name="Alvarado L."/>
            <person name="Arachchi H.M."/>
            <person name="Berlin A."/>
            <person name="Brown A."/>
            <person name="Chapman S.B."/>
            <person name="Chen Z."/>
            <person name="Dunbar C."/>
            <person name="Freedman E."/>
            <person name="Gearin G."/>
            <person name="Gellesch M."/>
            <person name="Goldberg J."/>
            <person name="Griggs A."/>
            <person name="Gujja S."/>
            <person name="Heiman D."/>
            <person name="Howarth C."/>
            <person name="Larson L."/>
            <person name="Lui A."/>
            <person name="MacDonald P.J.P."/>
            <person name="Mehta T."/>
            <person name="Montmayeur A."/>
            <person name="Murphy C."/>
            <person name="Neiman D."/>
            <person name="Pearson M."/>
            <person name="Priest M."/>
            <person name="Roberts A."/>
            <person name="Saif S."/>
            <person name="Shea T."/>
            <person name="Shenoy N."/>
            <person name="Sisk P."/>
            <person name="Stolte C."/>
            <person name="Sykes S."/>
            <person name="Yandava C."/>
            <person name="Wortman J."/>
            <person name="Nusbaum C."/>
            <person name="Birren B."/>
        </authorList>
    </citation>
    <scope>NUCLEOTIDE SEQUENCE</scope>
    <source>
        <strain evidence="2">ATCC 64411</strain>
    </source>
</reference>
<protein>
    <submittedName>
        <fullName evidence="2 3">Uncharacterized protein</fullName>
    </submittedName>
</protein>
<evidence type="ECO:0000313" key="4">
    <source>
        <dbReference type="Proteomes" id="UP000011715"/>
    </source>
</evidence>
<feature type="region of interest" description="Disordered" evidence="1">
    <location>
        <begin position="93"/>
        <end position="124"/>
    </location>
</feature>
<gene>
    <name evidence="2" type="ORF">MAPG_11575</name>
</gene>
<dbReference type="EMBL" id="GL876982">
    <property type="protein sequence ID" value="KLU92630.1"/>
    <property type="molecule type" value="Genomic_DNA"/>
</dbReference>
<proteinExistence type="predicted"/>
<dbReference type="VEuPathDB" id="FungiDB:MAPG_11575"/>
<dbReference type="EnsemblFungi" id="MAPG_11575T0">
    <property type="protein sequence ID" value="MAPG_11575T0"/>
    <property type="gene ID" value="MAPG_11575"/>
</dbReference>
<organism evidence="3 4">
    <name type="scientific">Magnaporthiopsis poae (strain ATCC 64411 / 73-15)</name>
    <name type="common">Kentucky bluegrass fungus</name>
    <name type="synonym">Magnaporthe poae</name>
    <dbReference type="NCBI Taxonomy" id="644358"/>
    <lineage>
        <taxon>Eukaryota</taxon>
        <taxon>Fungi</taxon>
        <taxon>Dikarya</taxon>
        <taxon>Ascomycota</taxon>
        <taxon>Pezizomycotina</taxon>
        <taxon>Sordariomycetes</taxon>
        <taxon>Sordariomycetidae</taxon>
        <taxon>Magnaporthales</taxon>
        <taxon>Magnaporthaceae</taxon>
        <taxon>Magnaporthiopsis</taxon>
    </lineage>
</organism>
<evidence type="ECO:0000313" key="2">
    <source>
        <dbReference type="EMBL" id="KLU92630.1"/>
    </source>
</evidence>
<keyword evidence="4" id="KW-1185">Reference proteome</keyword>
<reference evidence="2" key="2">
    <citation type="submission" date="2010-05" db="EMBL/GenBank/DDBJ databases">
        <title>The Genome Sequence of Magnaporthe poae strain ATCC 64411.</title>
        <authorList>
            <consortium name="The Broad Institute Genome Sequencing Platform"/>
            <consortium name="Broad Institute Genome Sequencing Center for Infectious Disease"/>
            <person name="Ma L.-J."/>
            <person name="Dead R."/>
            <person name="Young S."/>
            <person name="Zeng Q."/>
            <person name="Koehrsen M."/>
            <person name="Alvarado L."/>
            <person name="Berlin A."/>
            <person name="Chapman S.B."/>
            <person name="Chen Z."/>
            <person name="Freedman E."/>
            <person name="Gellesch M."/>
            <person name="Goldberg J."/>
            <person name="Griggs A."/>
            <person name="Gujja S."/>
            <person name="Heilman E.R."/>
            <person name="Heiman D."/>
            <person name="Hepburn T."/>
            <person name="Howarth C."/>
            <person name="Jen D."/>
            <person name="Larson L."/>
            <person name="Mehta T."/>
            <person name="Neiman D."/>
            <person name="Pearson M."/>
            <person name="Roberts A."/>
            <person name="Saif S."/>
            <person name="Shea T."/>
            <person name="Shenoy N."/>
            <person name="Sisk P."/>
            <person name="Stolte C."/>
            <person name="Sykes S."/>
            <person name="Walk T."/>
            <person name="White J."/>
            <person name="Yandava C."/>
            <person name="Haas B."/>
            <person name="Nusbaum C."/>
            <person name="Birren B."/>
        </authorList>
    </citation>
    <scope>NUCLEOTIDE SEQUENCE</scope>
    <source>
        <strain evidence="2">ATCC 64411</strain>
    </source>
</reference>
<feature type="compositionally biased region" description="Pro residues" evidence="1">
    <location>
        <begin position="1"/>
        <end position="16"/>
    </location>
</feature>
<accession>A0A0C4EFM3</accession>
<dbReference type="AlphaFoldDB" id="A0A0C4EFM3"/>
<dbReference type="EMBL" id="ADBL01002851">
    <property type="status" value="NOT_ANNOTATED_CDS"/>
    <property type="molecule type" value="Genomic_DNA"/>
</dbReference>
<reference evidence="3" key="5">
    <citation type="submission" date="2015-06" db="UniProtKB">
        <authorList>
            <consortium name="EnsemblFungi"/>
        </authorList>
    </citation>
    <scope>IDENTIFICATION</scope>
    <source>
        <strain evidence="3">ATCC 64411</strain>
    </source>
</reference>
<name>A0A0C4EFM3_MAGP6</name>
<reference evidence="3" key="4">
    <citation type="journal article" date="2015" name="G3 (Bethesda)">
        <title>Genome sequences of three phytopathogenic species of the Magnaporthaceae family of fungi.</title>
        <authorList>
            <person name="Okagaki L.H."/>
            <person name="Nunes C.C."/>
            <person name="Sailsbery J."/>
            <person name="Clay B."/>
            <person name="Brown D."/>
            <person name="John T."/>
            <person name="Oh Y."/>
            <person name="Young N."/>
            <person name="Fitzgerald M."/>
            <person name="Haas B.J."/>
            <person name="Zeng Q."/>
            <person name="Young S."/>
            <person name="Adiconis X."/>
            <person name="Fan L."/>
            <person name="Levin J.Z."/>
            <person name="Mitchell T.K."/>
            <person name="Okubara P.A."/>
            <person name="Farman M.L."/>
            <person name="Kohn L.M."/>
            <person name="Birren B."/>
            <person name="Ma L.-J."/>
            <person name="Dean R.A."/>
        </authorList>
    </citation>
    <scope>NUCLEOTIDE SEQUENCE</scope>
    <source>
        <strain evidence="3">ATCC 64411 / 73-15</strain>
    </source>
</reference>